<name>A0A4Y2JSF5_ARAVE</name>
<proteinExistence type="predicted"/>
<dbReference type="EMBL" id="BGPR01003788">
    <property type="protein sequence ID" value="GBM92428.1"/>
    <property type="molecule type" value="Genomic_DNA"/>
</dbReference>
<keyword evidence="2" id="KW-1185">Reference proteome</keyword>
<evidence type="ECO:0000313" key="2">
    <source>
        <dbReference type="Proteomes" id="UP000499080"/>
    </source>
</evidence>
<dbReference type="AlphaFoldDB" id="A0A4Y2JSF5"/>
<sequence length="92" mass="10570">MDVFVCSLDLVSGVEPMDWEDCYLEEPMEWCAVDCVEEMEWEEVLIPPQDLQRNPVSSSKDMIQHNLFVSFSNFQAGFIILGFAAQSSVIFR</sequence>
<accession>A0A4Y2JSF5</accession>
<organism evidence="1 2">
    <name type="scientific">Araneus ventricosus</name>
    <name type="common">Orbweaver spider</name>
    <name type="synonym">Epeira ventricosa</name>
    <dbReference type="NCBI Taxonomy" id="182803"/>
    <lineage>
        <taxon>Eukaryota</taxon>
        <taxon>Metazoa</taxon>
        <taxon>Ecdysozoa</taxon>
        <taxon>Arthropoda</taxon>
        <taxon>Chelicerata</taxon>
        <taxon>Arachnida</taxon>
        <taxon>Araneae</taxon>
        <taxon>Araneomorphae</taxon>
        <taxon>Entelegynae</taxon>
        <taxon>Araneoidea</taxon>
        <taxon>Araneidae</taxon>
        <taxon>Araneus</taxon>
    </lineage>
</organism>
<reference evidence="1 2" key="1">
    <citation type="journal article" date="2019" name="Sci. Rep.">
        <title>Orb-weaving spider Araneus ventricosus genome elucidates the spidroin gene catalogue.</title>
        <authorList>
            <person name="Kono N."/>
            <person name="Nakamura H."/>
            <person name="Ohtoshi R."/>
            <person name="Moran D.A.P."/>
            <person name="Shinohara A."/>
            <person name="Yoshida Y."/>
            <person name="Fujiwara M."/>
            <person name="Mori M."/>
            <person name="Tomita M."/>
            <person name="Arakawa K."/>
        </authorList>
    </citation>
    <scope>NUCLEOTIDE SEQUENCE [LARGE SCALE GENOMIC DNA]</scope>
</reference>
<protein>
    <submittedName>
        <fullName evidence="1">Uncharacterized protein</fullName>
    </submittedName>
</protein>
<comment type="caution">
    <text evidence="1">The sequence shown here is derived from an EMBL/GenBank/DDBJ whole genome shotgun (WGS) entry which is preliminary data.</text>
</comment>
<gene>
    <name evidence="1" type="ORF">AVEN_81044_1</name>
</gene>
<evidence type="ECO:0000313" key="1">
    <source>
        <dbReference type="EMBL" id="GBM92428.1"/>
    </source>
</evidence>
<dbReference type="Proteomes" id="UP000499080">
    <property type="component" value="Unassembled WGS sequence"/>
</dbReference>